<evidence type="ECO:0000256" key="1">
    <source>
        <dbReference type="SAM" id="MobiDB-lite"/>
    </source>
</evidence>
<comment type="caution">
    <text evidence="2">The sequence shown here is derived from an EMBL/GenBank/DDBJ whole genome shotgun (WGS) entry which is preliminary data.</text>
</comment>
<sequence>MLPDDPEVRLSRTENEEQLREYAALGNWKAVNVLLQAGINPNASNAMNSCNVSQRHENPTLPDNLTGLEPSLPFQPSYLRNPDLAKQWGLPEGVRPLTGSRTHVAEPVTETLTLDTLVSAADQKADAPLSERIRPSPDPSSVSGGSSVDAVASPAKTDQVELVVYSEGLQPDNVRGAVFVPSTMALQGLVRVIREELDDIPDEFKLYRQCNNLEIPIGVRQYTAPVGQHFGSLQGVVIIKAKPA</sequence>
<evidence type="ECO:0000313" key="3">
    <source>
        <dbReference type="Proteomes" id="UP001151582"/>
    </source>
</evidence>
<reference evidence="2" key="1">
    <citation type="submission" date="2022-07" db="EMBL/GenBank/DDBJ databases">
        <title>Phylogenomic reconstructions and comparative analyses of Kickxellomycotina fungi.</title>
        <authorList>
            <person name="Reynolds N.K."/>
            <person name="Stajich J.E."/>
            <person name="Barry K."/>
            <person name="Grigoriev I.V."/>
            <person name="Crous P."/>
            <person name="Smith M.E."/>
        </authorList>
    </citation>
    <scope>NUCLEOTIDE SEQUENCE</scope>
    <source>
        <strain evidence="2">RSA 567</strain>
    </source>
</reference>
<dbReference type="Proteomes" id="UP001151582">
    <property type="component" value="Unassembled WGS sequence"/>
</dbReference>
<accession>A0A9W8AZL9</accession>
<evidence type="ECO:0000313" key="2">
    <source>
        <dbReference type="EMBL" id="KAJ1976121.1"/>
    </source>
</evidence>
<feature type="region of interest" description="Disordered" evidence="1">
    <location>
        <begin position="123"/>
        <end position="153"/>
    </location>
</feature>
<keyword evidence="3" id="KW-1185">Reference proteome</keyword>
<feature type="compositionally biased region" description="Low complexity" evidence="1">
    <location>
        <begin position="139"/>
        <end position="153"/>
    </location>
</feature>
<protein>
    <submittedName>
        <fullName evidence="2">Uncharacterized protein</fullName>
    </submittedName>
</protein>
<gene>
    <name evidence="2" type="ORF">H4R34_004094</name>
</gene>
<organism evidence="2 3">
    <name type="scientific">Dimargaris verticillata</name>
    <dbReference type="NCBI Taxonomy" id="2761393"/>
    <lineage>
        <taxon>Eukaryota</taxon>
        <taxon>Fungi</taxon>
        <taxon>Fungi incertae sedis</taxon>
        <taxon>Zoopagomycota</taxon>
        <taxon>Kickxellomycotina</taxon>
        <taxon>Dimargaritomycetes</taxon>
        <taxon>Dimargaritales</taxon>
        <taxon>Dimargaritaceae</taxon>
        <taxon>Dimargaris</taxon>
    </lineage>
</organism>
<dbReference type="EMBL" id="JANBQB010000462">
    <property type="protein sequence ID" value="KAJ1976121.1"/>
    <property type="molecule type" value="Genomic_DNA"/>
</dbReference>
<dbReference type="AlphaFoldDB" id="A0A9W8AZL9"/>
<dbReference type="OrthoDB" id="539213at2759"/>
<name>A0A9W8AZL9_9FUNG</name>
<feature type="compositionally biased region" description="Basic and acidic residues" evidence="1">
    <location>
        <begin position="123"/>
        <end position="135"/>
    </location>
</feature>
<proteinExistence type="predicted"/>